<evidence type="ECO:0000313" key="2">
    <source>
        <dbReference type="Proteomes" id="UP001320702"/>
    </source>
</evidence>
<dbReference type="RefSeq" id="WP_260277267.1">
    <property type="nucleotide sequence ID" value="NZ_JANAVZ010000005.1"/>
</dbReference>
<dbReference type="InterPro" id="IPR010869">
    <property type="entry name" value="DUF1501"/>
</dbReference>
<accession>A0ABT2KBY3</accession>
<sequence length="392" mass="42345">MLSRRLFLKSTGLIGCSAAAHPILSSIAFASAPGENRLVVIILRGAMDGLDVFQPYGDPRLRKLRKTLSAGPKNGALDLDGFFAMHPRLEPLMPLWQAGELAFVPAVSTPYRDKRSHFDGQDMLEAGTGTDIDLRNQRDGWLNRLLQQMPGLRSETAYSVGLSDMRILDGPAPAKSWAPEAEFDLGPQAQRLLERVYHDDPLFRAAGGQAMEIAAEGIGRTVADAGPSRDVRALAKFAADRLNDQTRIATFSISGWDSHARQPQVLGRALDRLADAVLTLKQGLGANWSQTTVLAMTEFGRTVAENGSGGTDHGTGGAMLMAGGAVRGGRVVGRWPGLAEGDLYAGRDLMPMRDIRAYAAWALRDLYGLSRDALEQAVFPGLDMQDNPRILA</sequence>
<dbReference type="PANTHER" id="PTHR43737">
    <property type="entry name" value="BLL7424 PROTEIN"/>
    <property type="match status" value="1"/>
</dbReference>
<proteinExistence type="predicted"/>
<evidence type="ECO:0000313" key="1">
    <source>
        <dbReference type="EMBL" id="MCT4333394.1"/>
    </source>
</evidence>
<dbReference type="PROSITE" id="PS51318">
    <property type="entry name" value="TAT"/>
    <property type="match status" value="1"/>
</dbReference>
<organism evidence="1 2">
    <name type="scientific">Paracoccus maritimus</name>
    <dbReference type="NCBI Taxonomy" id="2933292"/>
    <lineage>
        <taxon>Bacteria</taxon>
        <taxon>Pseudomonadati</taxon>
        <taxon>Pseudomonadota</taxon>
        <taxon>Alphaproteobacteria</taxon>
        <taxon>Rhodobacterales</taxon>
        <taxon>Paracoccaceae</taxon>
        <taxon>Paracoccus</taxon>
    </lineage>
</organism>
<dbReference type="InterPro" id="IPR006311">
    <property type="entry name" value="TAT_signal"/>
</dbReference>
<comment type="caution">
    <text evidence="1">The sequence shown here is derived from an EMBL/GenBank/DDBJ whole genome shotgun (WGS) entry which is preliminary data.</text>
</comment>
<gene>
    <name evidence="1" type="ORF">MU516_11020</name>
</gene>
<dbReference type="EMBL" id="JANAVZ010000005">
    <property type="protein sequence ID" value="MCT4333394.1"/>
    <property type="molecule type" value="Genomic_DNA"/>
</dbReference>
<reference evidence="1 2" key="1">
    <citation type="submission" date="2022-04" db="EMBL/GenBank/DDBJ databases">
        <title>Paracoccus sp. YLB-12 draft genome sequence.</title>
        <authorList>
            <person name="Yu L."/>
        </authorList>
    </citation>
    <scope>NUCLEOTIDE SEQUENCE [LARGE SCALE GENOMIC DNA]</scope>
    <source>
        <strain evidence="1 2">YLB-12</strain>
    </source>
</reference>
<dbReference type="Pfam" id="PF07394">
    <property type="entry name" value="DUF1501"/>
    <property type="match status" value="1"/>
</dbReference>
<name>A0ABT2KBY3_9RHOB</name>
<dbReference type="Proteomes" id="UP001320702">
    <property type="component" value="Unassembled WGS sequence"/>
</dbReference>
<keyword evidence="2" id="KW-1185">Reference proteome</keyword>
<protein>
    <submittedName>
        <fullName evidence="1">DUF1501 domain-containing protein</fullName>
    </submittedName>
</protein>
<dbReference type="PANTHER" id="PTHR43737:SF1">
    <property type="entry name" value="DUF1501 DOMAIN-CONTAINING PROTEIN"/>
    <property type="match status" value="1"/>
</dbReference>